<feature type="transmembrane region" description="Helical" evidence="1">
    <location>
        <begin position="6"/>
        <end position="30"/>
    </location>
</feature>
<keyword evidence="3" id="KW-1185">Reference proteome</keyword>
<dbReference type="AlphaFoldDB" id="V2UZA0"/>
<evidence type="ECO:0000256" key="1">
    <source>
        <dbReference type="SAM" id="Phobius"/>
    </source>
</evidence>
<keyword evidence="1" id="KW-0812">Transmembrane</keyword>
<gene>
    <name evidence="2" type="ORF">P256_01089</name>
</gene>
<reference evidence="2 3" key="1">
    <citation type="submission" date="2013-10" db="EMBL/GenBank/DDBJ databases">
        <title>The Genome Sequence of Acinetobacter nectaris CIP 110549.</title>
        <authorList>
            <consortium name="The Broad Institute Genomics Platform"/>
            <consortium name="The Broad Institute Genome Sequencing Center for Infectious Disease"/>
            <person name="Cerqueira G."/>
            <person name="Feldgarden M."/>
            <person name="Courvalin P."/>
            <person name="Grillot-Courvalin C."/>
            <person name="Clermont D."/>
            <person name="Rocha E."/>
            <person name="Yoon E.-J."/>
            <person name="Nemec A."/>
            <person name="Young S.K."/>
            <person name="Zeng Q."/>
            <person name="Gargeya S."/>
            <person name="Fitzgerald M."/>
            <person name="Abouelleil A."/>
            <person name="Alvarado L."/>
            <person name="Berlin A.M."/>
            <person name="Chapman S.B."/>
            <person name="Gainer-Dewar J."/>
            <person name="Goldberg J."/>
            <person name="Gnerre S."/>
            <person name="Griggs A."/>
            <person name="Gujja S."/>
            <person name="Hansen M."/>
            <person name="Howarth C."/>
            <person name="Imamovic A."/>
            <person name="Ireland A."/>
            <person name="Larimer J."/>
            <person name="McCowan C."/>
            <person name="Murphy C."/>
            <person name="Pearson M."/>
            <person name="Poon T.W."/>
            <person name="Priest M."/>
            <person name="Roberts A."/>
            <person name="Saif S."/>
            <person name="Shea T."/>
            <person name="Sykes S."/>
            <person name="Wortman J."/>
            <person name="Nusbaum C."/>
            <person name="Birren B."/>
        </authorList>
    </citation>
    <scope>NUCLEOTIDE SEQUENCE [LARGE SCALE GENOMIC DNA]</scope>
    <source>
        <strain evidence="2 3">CIP 110549</strain>
    </source>
</reference>
<sequence length="126" mass="14915">MATILPNSLAFVLMVFPYLIAMIGVLYIFLKQQRRAPTKTERNRFSIFFNIIFWLFNLTGFFLGLFWASFSQPQIWQYTIGMLFQPSTLFICALFFFVIAMPLYAVTFWFYGKQAQRMAIKMFGHI</sequence>
<organism evidence="2 3">
    <name type="scientific">Acinetobacter nectaris CIP 110549</name>
    <dbReference type="NCBI Taxonomy" id="1392540"/>
    <lineage>
        <taxon>Bacteria</taxon>
        <taxon>Pseudomonadati</taxon>
        <taxon>Pseudomonadota</taxon>
        <taxon>Gammaproteobacteria</taxon>
        <taxon>Moraxellales</taxon>
        <taxon>Moraxellaceae</taxon>
        <taxon>Acinetobacter</taxon>
    </lineage>
</organism>
<accession>V2UZA0</accession>
<dbReference type="eggNOG" id="ENOG50302VB">
    <property type="taxonomic scope" value="Bacteria"/>
</dbReference>
<dbReference type="InterPro" id="IPR047730">
    <property type="entry name" value="ABZJ_00895-like"/>
</dbReference>
<keyword evidence="1" id="KW-1133">Transmembrane helix</keyword>
<dbReference type="PATRIC" id="fig|1392540.3.peg.1055"/>
<comment type="caution">
    <text evidence="2">The sequence shown here is derived from an EMBL/GenBank/DDBJ whole genome shotgun (WGS) entry which is preliminary data.</text>
</comment>
<dbReference type="HOGENOM" id="CLU_159107_0_0_6"/>
<dbReference type="NCBIfam" id="NF038216">
    <property type="entry name" value="ABZJ_00895_fam"/>
    <property type="match status" value="1"/>
</dbReference>
<evidence type="ECO:0000313" key="3">
    <source>
        <dbReference type="Proteomes" id="UP000023785"/>
    </source>
</evidence>
<dbReference type="EMBL" id="AYER01000003">
    <property type="protein sequence ID" value="ESK40634.1"/>
    <property type="molecule type" value="Genomic_DNA"/>
</dbReference>
<evidence type="ECO:0000313" key="2">
    <source>
        <dbReference type="EMBL" id="ESK40634.1"/>
    </source>
</evidence>
<name>V2UZA0_9GAMM</name>
<feature type="transmembrane region" description="Helical" evidence="1">
    <location>
        <begin position="88"/>
        <end position="112"/>
    </location>
</feature>
<protein>
    <submittedName>
        <fullName evidence="2">Uncharacterized protein</fullName>
    </submittedName>
</protein>
<feature type="transmembrane region" description="Helical" evidence="1">
    <location>
        <begin position="51"/>
        <end position="68"/>
    </location>
</feature>
<dbReference type="Proteomes" id="UP000023785">
    <property type="component" value="Unassembled WGS sequence"/>
</dbReference>
<keyword evidence="1" id="KW-0472">Membrane</keyword>
<proteinExistence type="predicted"/>